<evidence type="ECO:0000313" key="3">
    <source>
        <dbReference type="EMBL" id="CAC5361165.1"/>
    </source>
</evidence>
<sequence length="419" mass="46184">MIDINTTSAITGKSSFYEFKKEHDSGDSPKVMSLVLNQQGKEVVYCEDTGSRNESGSAMFIHFESTTTNFIDIELKSECDDSEHCTGVLCNRCYHRPPGISISVLEPVVIDDSATIICRIVPLTRDTQILWFVSNGTYSTTIHKSDKYQVTTSMSINSTFLTIYSVQHDDELDYSCKATNFLQKGISKRVKLNATELTTENITSTYPNLTTTESKLSSKMPSFAHSTKKSSTMKFRTTPKITSSNKSFSSTSKLSTIKSSSTSNSTTIWSSEKETNIATTRISSTTKSTTSLTNVKSGHTAIIKGSNVPKSVTTHSGTISLAVSSTGKSTTISATVKAPGTVTPTVTKSSTAFQEFRSTEENHNINRWMIAISAIVGLEFIIIVLLVYHACRQPRQHTERIFEKDNTDLKKSDNYDIQV</sequence>
<dbReference type="Gene3D" id="2.60.40.10">
    <property type="entry name" value="Immunoglobulins"/>
    <property type="match status" value="1"/>
</dbReference>
<dbReference type="SUPFAM" id="SSF48726">
    <property type="entry name" value="Immunoglobulin"/>
    <property type="match status" value="1"/>
</dbReference>
<keyword evidence="1" id="KW-0812">Transmembrane</keyword>
<dbReference type="InterPro" id="IPR013783">
    <property type="entry name" value="Ig-like_fold"/>
</dbReference>
<accession>A0A6J8A6F6</accession>
<evidence type="ECO:0000256" key="1">
    <source>
        <dbReference type="SAM" id="Phobius"/>
    </source>
</evidence>
<organism evidence="3 4">
    <name type="scientific">Mytilus coruscus</name>
    <name type="common">Sea mussel</name>
    <dbReference type="NCBI Taxonomy" id="42192"/>
    <lineage>
        <taxon>Eukaryota</taxon>
        <taxon>Metazoa</taxon>
        <taxon>Spiralia</taxon>
        <taxon>Lophotrochozoa</taxon>
        <taxon>Mollusca</taxon>
        <taxon>Bivalvia</taxon>
        <taxon>Autobranchia</taxon>
        <taxon>Pteriomorphia</taxon>
        <taxon>Mytilida</taxon>
        <taxon>Mytiloidea</taxon>
        <taxon>Mytilidae</taxon>
        <taxon>Mytilinae</taxon>
        <taxon>Mytilus</taxon>
    </lineage>
</organism>
<feature type="transmembrane region" description="Helical" evidence="1">
    <location>
        <begin position="368"/>
        <end position="391"/>
    </location>
</feature>
<keyword evidence="1" id="KW-0472">Membrane</keyword>
<dbReference type="OrthoDB" id="6195357at2759"/>
<gene>
    <name evidence="3" type="ORF">MCOR_3393</name>
</gene>
<feature type="domain" description="Ig-like" evidence="2">
    <location>
        <begin position="98"/>
        <end position="193"/>
    </location>
</feature>
<dbReference type="AlphaFoldDB" id="A0A6J8A6F6"/>
<dbReference type="Proteomes" id="UP000507470">
    <property type="component" value="Unassembled WGS sequence"/>
</dbReference>
<evidence type="ECO:0000313" key="4">
    <source>
        <dbReference type="Proteomes" id="UP000507470"/>
    </source>
</evidence>
<dbReference type="InterPro" id="IPR007110">
    <property type="entry name" value="Ig-like_dom"/>
</dbReference>
<keyword evidence="1" id="KW-1133">Transmembrane helix</keyword>
<dbReference type="InterPro" id="IPR036179">
    <property type="entry name" value="Ig-like_dom_sf"/>
</dbReference>
<dbReference type="InterPro" id="IPR003599">
    <property type="entry name" value="Ig_sub"/>
</dbReference>
<dbReference type="SMART" id="SM00409">
    <property type="entry name" value="IG"/>
    <property type="match status" value="1"/>
</dbReference>
<dbReference type="Pfam" id="PF13927">
    <property type="entry name" value="Ig_3"/>
    <property type="match status" value="1"/>
</dbReference>
<dbReference type="PROSITE" id="PS50835">
    <property type="entry name" value="IG_LIKE"/>
    <property type="match status" value="1"/>
</dbReference>
<evidence type="ECO:0000259" key="2">
    <source>
        <dbReference type="PROSITE" id="PS50835"/>
    </source>
</evidence>
<reference evidence="3 4" key="1">
    <citation type="submission" date="2020-06" db="EMBL/GenBank/DDBJ databases">
        <authorList>
            <person name="Li R."/>
            <person name="Bekaert M."/>
        </authorList>
    </citation>
    <scope>NUCLEOTIDE SEQUENCE [LARGE SCALE GENOMIC DNA]</scope>
    <source>
        <strain evidence="4">wild</strain>
    </source>
</reference>
<keyword evidence="4" id="KW-1185">Reference proteome</keyword>
<protein>
    <recommendedName>
        <fullName evidence="2">Ig-like domain-containing protein</fullName>
    </recommendedName>
</protein>
<dbReference type="EMBL" id="CACVKT020000584">
    <property type="protein sequence ID" value="CAC5361165.1"/>
    <property type="molecule type" value="Genomic_DNA"/>
</dbReference>
<name>A0A6J8A6F6_MYTCO</name>
<proteinExistence type="predicted"/>